<keyword evidence="9" id="KW-1185">Reference proteome</keyword>
<dbReference type="GO" id="GO:0003886">
    <property type="term" value="F:DNA (cytosine-5-)-methyltransferase activity"/>
    <property type="evidence" value="ECO:0007669"/>
    <property type="project" value="UniProtKB-EC"/>
</dbReference>
<dbReference type="PANTHER" id="PTHR46098">
    <property type="entry name" value="TRNA (CYTOSINE(38)-C(5))-METHYLTRANSFERASE"/>
    <property type="match status" value="1"/>
</dbReference>
<dbReference type="Gene3D" id="3.90.120.10">
    <property type="entry name" value="DNA Methylase, subunit A, domain 2"/>
    <property type="match status" value="1"/>
</dbReference>
<dbReference type="GO" id="GO:0032259">
    <property type="term" value="P:methylation"/>
    <property type="evidence" value="ECO:0007669"/>
    <property type="project" value="UniProtKB-KW"/>
</dbReference>
<feature type="active site" evidence="5">
    <location>
        <position position="75"/>
    </location>
</feature>
<evidence type="ECO:0000256" key="1">
    <source>
        <dbReference type="ARBA" id="ARBA00022603"/>
    </source>
</evidence>
<evidence type="ECO:0000313" key="8">
    <source>
        <dbReference type="EMBL" id="QDZ38862.1"/>
    </source>
</evidence>
<dbReference type="GO" id="GO:0009307">
    <property type="term" value="P:DNA restriction-modification system"/>
    <property type="evidence" value="ECO:0007669"/>
    <property type="project" value="UniProtKB-KW"/>
</dbReference>
<proteinExistence type="inferred from homology"/>
<dbReference type="SUPFAM" id="SSF53335">
    <property type="entry name" value="S-adenosyl-L-methionine-dependent methyltransferases"/>
    <property type="match status" value="1"/>
</dbReference>
<name>A0A5B8NI37_9CHRO</name>
<dbReference type="PRINTS" id="PR00105">
    <property type="entry name" value="C5METTRFRASE"/>
</dbReference>
<evidence type="ECO:0000256" key="6">
    <source>
        <dbReference type="RuleBase" id="RU000416"/>
    </source>
</evidence>
<dbReference type="InterPro" id="IPR029063">
    <property type="entry name" value="SAM-dependent_MTases_sf"/>
</dbReference>
<protein>
    <recommendedName>
        <fullName evidence="7">Cytosine-specific methyltransferase</fullName>
        <ecNumber evidence="7">2.1.1.37</ecNumber>
    </recommendedName>
</protein>
<dbReference type="Gene3D" id="3.40.50.150">
    <property type="entry name" value="Vaccinia Virus protein VP39"/>
    <property type="match status" value="1"/>
</dbReference>
<dbReference type="InterPro" id="IPR050750">
    <property type="entry name" value="C5-MTase"/>
</dbReference>
<dbReference type="Pfam" id="PF00145">
    <property type="entry name" value="DNA_methylase"/>
    <property type="match status" value="1"/>
</dbReference>
<dbReference type="EMBL" id="CP042326">
    <property type="protein sequence ID" value="QDZ38862.1"/>
    <property type="molecule type" value="Genomic_DNA"/>
</dbReference>
<dbReference type="REBASE" id="364437">
    <property type="entry name" value="M.EnaZM001ORF2250P"/>
</dbReference>
<dbReference type="PANTHER" id="PTHR46098:SF1">
    <property type="entry name" value="TRNA (CYTOSINE(38)-C(5))-METHYLTRANSFERASE"/>
    <property type="match status" value="1"/>
</dbReference>
<evidence type="ECO:0000313" key="9">
    <source>
        <dbReference type="Proteomes" id="UP000318453"/>
    </source>
</evidence>
<dbReference type="KEGG" id="enn:FRE64_02250"/>
<dbReference type="InterPro" id="IPR001525">
    <property type="entry name" value="C5_MeTfrase"/>
</dbReference>
<accession>A0A5B8NI37</accession>
<comment type="catalytic activity">
    <reaction evidence="7">
        <text>a 2'-deoxycytidine in DNA + S-adenosyl-L-methionine = a 5-methyl-2'-deoxycytidine in DNA + S-adenosyl-L-homocysteine + H(+)</text>
        <dbReference type="Rhea" id="RHEA:13681"/>
        <dbReference type="Rhea" id="RHEA-COMP:11369"/>
        <dbReference type="Rhea" id="RHEA-COMP:11370"/>
        <dbReference type="ChEBI" id="CHEBI:15378"/>
        <dbReference type="ChEBI" id="CHEBI:57856"/>
        <dbReference type="ChEBI" id="CHEBI:59789"/>
        <dbReference type="ChEBI" id="CHEBI:85452"/>
        <dbReference type="ChEBI" id="CHEBI:85454"/>
        <dbReference type="EC" id="2.1.1.37"/>
    </reaction>
</comment>
<dbReference type="InterPro" id="IPR031303">
    <property type="entry name" value="C5_meth_CS"/>
</dbReference>
<dbReference type="EC" id="2.1.1.37" evidence="7"/>
<evidence type="ECO:0000256" key="4">
    <source>
        <dbReference type="ARBA" id="ARBA00022747"/>
    </source>
</evidence>
<dbReference type="RefSeq" id="WP_146294473.1">
    <property type="nucleotide sequence ID" value="NZ_CP042326.1"/>
</dbReference>
<gene>
    <name evidence="8" type="primary">dcm</name>
    <name evidence="8" type="ORF">FRE64_02250</name>
</gene>
<dbReference type="AlphaFoldDB" id="A0A5B8NI37"/>
<evidence type="ECO:0000256" key="2">
    <source>
        <dbReference type="ARBA" id="ARBA00022679"/>
    </source>
</evidence>
<keyword evidence="3 5" id="KW-0949">S-adenosyl-L-methionine</keyword>
<keyword evidence="2 5" id="KW-0808">Transferase</keyword>
<keyword evidence="1 5" id="KW-0489">Methyltransferase</keyword>
<evidence type="ECO:0000256" key="5">
    <source>
        <dbReference type="PROSITE-ProRule" id="PRU01016"/>
    </source>
</evidence>
<dbReference type="NCBIfam" id="TIGR00675">
    <property type="entry name" value="dcm"/>
    <property type="match status" value="1"/>
</dbReference>
<keyword evidence="4" id="KW-0680">Restriction system</keyword>
<dbReference type="InterPro" id="IPR018117">
    <property type="entry name" value="C5_DNA_meth_AS"/>
</dbReference>
<dbReference type="PROSITE" id="PS00095">
    <property type="entry name" value="C5_MTASE_2"/>
    <property type="match status" value="1"/>
</dbReference>
<organism evidence="8 9">
    <name type="scientific">Euhalothece natronophila Z-M001</name>
    <dbReference type="NCBI Taxonomy" id="522448"/>
    <lineage>
        <taxon>Bacteria</taxon>
        <taxon>Bacillati</taxon>
        <taxon>Cyanobacteriota</taxon>
        <taxon>Cyanophyceae</taxon>
        <taxon>Oscillatoriophycideae</taxon>
        <taxon>Chroococcales</taxon>
        <taxon>Halothecacae</taxon>
        <taxon>Halothece cluster</taxon>
        <taxon>Euhalothece</taxon>
    </lineage>
</organism>
<dbReference type="Proteomes" id="UP000318453">
    <property type="component" value="Chromosome"/>
</dbReference>
<evidence type="ECO:0000256" key="3">
    <source>
        <dbReference type="ARBA" id="ARBA00022691"/>
    </source>
</evidence>
<evidence type="ECO:0000256" key="7">
    <source>
        <dbReference type="RuleBase" id="RU000417"/>
    </source>
</evidence>
<comment type="similarity">
    <text evidence="5 6">Belongs to the class I-like SAM-binding methyltransferase superfamily. C5-methyltransferase family.</text>
</comment>
<dbReference type="PROSITE" id="PS00094">
    <property type="entry name" value="C5_MTASE_1"/>
    <property type="match status" value="1"/>
</dbReference>
<reference evidence="8" key="1">
    <citation type="submission" date="2019-08" db="EMBL/GenBank/DDBJ databases">
        <title>Carotenoids and Carotenoid Binding Proteins in the Halophilic Cyanobacterium Euhalothece sp. ZM00.</title>
        <authorList>
            <person name="Cho S.M."/>
            <person name="Song J.Y."/>
            <person name="Park Y.-I."/>
        </authorList>
    </citation>
    <scope>NUCLEOTIDE SEQUENCE [LARGE SCALE GENOMIC DNA]</scope>
    <source>
        <strain evidence="8">Z-M001</strain>
    </source>
</reference>
<sequence>MTQLSVGSLFAGIGGICMAFSNEGYTVKWANEFDAKACETYRYNFPHSLYEEDIREIKHPEKLGYVDVITSGFPCQAFSIAGYRQGFYDQKGRGNLFFETARFIDAIKPKAYLLENVKNLVSHDQGRTFKTIKNILTQELNYSFIPFVLNSKDYGNVPQTRERIYIVGFKDEGHVVADLNEDINDNLFLDKESYSAYFEIPKKIDLVKTIKDIITTKPVDESYYYLPNHKYYSKLKQEMIREDTIYQWRRVYVRENKNNVCPTLTANMGTGGHNVPLIKVGDKIRKITPEECLAFQGFNPNFSFPPKLANCHRYKQVGNSVTVPVVQRIALNIKQALLQFSL</sequence>
<dbReference type="OrthoDB" id="9813719at2"/>
<dbReference type="PROSITE" id="PS51679">
    <property type="entry name" value="SAM_MT_C5"/>
    <property type="match status" value="1"/>
</dbReference>
<dbReference type="CDD" id="cd00315">
    <property type="entry name" value="Cyt_C5_DNA_methylase"/>
    <property type="match status" value="1"/>
</dbReference>